<proteinExistence type="predicted"/>
<accession>A0A9D4IUV4</accession>
<dbReference type="AlphaFoldDB" id="A0A9D4IUV4"/>
<dbReference type="Proteomes" id="UP000828390">
    <property type="component" value="Unassembled WGS sequence"/>
</dbReference>
<keyword evidence="2" id="KW-1185">Reference proteome</keyword>
<name>A0A9D4IUV4_DREPO</name>
<reference evidence="1" key="1">
    <citation type="journal article" date="2019" name="bioRxiv">
        <title>The Genome of the Zebra Mussel, Dreissena polymorpha: A Resource for Invasive Species Research.</title>
        <authorList>
            <person name="McCartney M.A."/>
            <person name="Auch B."/>
            <person name="Kono T."/>
            <person name="Mallez S."/>
            <person name="Zhang Y."/>
            <person name="Obille A."/>
            <person name="Becker A."/>
            <person name="Abrahante J.E."/>
            <person name="Garbe J."/>
            <person name="Badalamenti J.P."/>
            <person name="Herman A."/>
            <person name="Mangelson H."/>
            <person name="Liachko I."/>
            <person name="Sullivan S."/>
            <person name="Sone E.D."/>
            <person name="Koren S."/>
            <person name="Silverstein K.A.T."/>
            <person name="Beckman K.B."/>
            <person name="Gohl D.M."/>
        </authorList>
    </citation>
    <scope>NUCLEOTIDE SEQUENCE</scope>
    <source>
        <strain evidence="1">Duluth1</strain>
        <tissue evidence="1">Whole animal</tissue>
    </source>
</reference>
<sequence length="76" mass="8347">MKSLSRSLKGIYSVVIAAKLEAHLLESERLLGEISSITRQDVPNIVSMGTALSTMEQSVETMKNELKKYGILSAFC</sequence>
<comment type="caution">
    <text evidence="1">The sequence shown here is derived from an EMBL/GenBank/DDBJ whole genome shotgun (WGS) entry which is preliminary data.</text>
</comment>
<organism evidence="1 2">
    <name type="scientific">Dreissena polymorpha</name>
    <name type="common">Zebra mussel</name>
    <name type="synonym">Mytilus polymorpha</name>
    <dbReference type="NCBI Taxonomy" id="45954"/>
    <lineage>
        <taxon>Eukaryota</taxon>
        <taxon>Metazoa</taxon>
        <taxon>Spiralia</taxon>
        <taxon>Lophotrochozoa</taxon>
        <taxon>Mollusca</taxon>
        <taxon>Bivalvia</taxon>
        <taxon>Autobranchia</taxon>
        <taxon>Heteroconchia</taxon>
        <taxon>Euheterodonta</taxon>
        <taxon>Imparidentia</taxon>
        <taxon>Neoheterodontei</taxon>
        <taxon>Myida</taxon>
        <taxon>Dreissenoidea</taxon>
        <taxon>Dreissenidae</taxon>
        <taxon>Dreissena</taxon>
    </lineage>
</organism>
<protein>
    <submittedName>
        <fullName evidence="1">Uncharacterized protein</fullName>
    </submittedName>
</protein>
<evidence type="ECO:0000313" key="2">
    <source>
        <dbReference type="Proteomes" id="UP000828390"/>
    </source>
</evidence>
<dbReference type="EMBL" id="JAIWYP010000008">
    <property type="protein sequence ID" value="KAH3787595.1"/>
    <property type="molecule type" value="Genomic_DNA"/>
</dbReference>
<evidence type="ECO:0000313" key="1">
    <source>
        <dbReference type="EMBL" id="KAH3787595.1"/>
    </source>
</evidence>
<gene>
    <name evidence="1" type="ORF">DPMN_165721</name>
</gene>
<reference evidence="1" key="2">
    <citation type="submission" date="2020-11" db="EMBL/GenBank/DDBJ databases">
        <authorList>
            <person name="McCartney M.A."/>
            <person name="Auch B."/>
            <person name="Kono T."/>
            <person name="Mallez S."/>
            <person name="Becker A."/>
            <person name="Gohl D.M."/>
            <person name="Silverstein K.A.T."/>
            <person name="Koren S."/>
            <person name="Bechman K.B."/>
            <person name="Herman A."/>
            <person name="Abrahante J.E."/>
            <person name="Garbe J."/>
        </authorList>
    </citation>
    <scope>NUCLEOTIDE SEQUENCE</scope>
    <source>
        <strain evidence="1">Duluth1</strain>
        <tissue evidence="1">Whole animal</tissue>
    </source>
</reference>